<accession>A0A319B799</accession>
<feature type="transmembrane region" description="Helical" evidence="1">
    <location>
        <begin position="41"/>
        <end position="60"/>
    </location>
</feature>
<keyword evidence="1" id="KW-0812">Transmembrane</keyword>
<name>A0A319B799_ASPVC</name>
<gene>
    <name evidence="2" type="ORF">BO88DRAFT_405518</name>
</gene>
<sequence>MDVLFGCFCSCFCSALALLLRMRMMDDDPELWGRDHLTASAVVGAAVSILSSLALCLSLIRSLRLVPTRYKIHPAHATGD</sequence>
<evidence type="ECO:0000313" key="2">
    <source>
        <dbReference type="EMBL" id="PYH68657.1"/>
    </source>
</evidence>
<dbReference type="Proteomes" id="UP000248405">
    <property type="component" value="Unassembled WGS sequence"/>
</dbReference>
<keyword evidence="1" id="KW-1133">Transmembrane helix</keyword>
<evidence type="ECO:0000256" key="1">
    <source>
        <dbReference type="SAM" id="Phobius"/>
    </source>
</evidence>
<keyword evidence="3" id="KW-1185">Reference proteome</keyword>
<dbReference type="RefSeq" id="XP_025562451.1">
    <property type="nucleotide sequence ID" value="XM_025706891.1"/>
</dbReference>
<evidence type="ECO:0000313" key="3">
    <source>
        <dbReference type="Proteomes" id="UP000248405"/>
    </source>
</evidence>
<organism evidence="2 3">
    <name type="scientific">Aspergillus vadensis (strain CBS 113365 / IMI 142717 / IBT 24658)</name>
    <dbReference type="NCBI Taxonomy" id="1448311"/>
    <lineage>
        <taxon>Eukaryota</taxon>
        <taxon>Fungi</taxon>
        <taxon>Dikarya</taxon>
        <taxon>Ascomycota</taxon>
        <taxon>Pezizomycotina</taxon>
        <taxon>Eurotiomycetes</taxon>
        <taxon>Eurotiomycetidae</taxon>
        <taxon>Eurotiales</taxon>
        <taxon>Aspergillaceae</taxon>
        <taxon>Aspergillus</taxon>
        <taxon>Aspergillus subgen. Circumdati</taxon>
    </lineage>
</organism>
<dbReference type="GeneID" id="37211483"/>
<dbReference type="EMBL" id="KZ821626">
    <property type="protein sequence ID" value="PYH68657.1"/>
    <property type="molecule type" value="Genomic_DNA"/>
</dbReference>
<protein>
    <submittedName>
        <fullName evidence="2">Uncharacterized protein</fullName>
    </submittedName>
</protein>
<proteinExistence type="predicted"/>
<dbReference type="AlphaFoldDB" id="A0A319B799"/>
<keyword evidence="1" id="KW-0472">Membrane</keyword>
<reference evidence="2" key="1">
    <citation type="submission" date="2016-12" db="EMBL/GenBank/DDBJ databases">
        <title>The genomes of Aspergillus section Nigri reveals drivers in fungal speciation.</title>
        <authorList>
            <consortium name="DOE Joint Genome Institute"/>
            <person name="Vesth T.C."/>
            <person name="Nybo J."/>
            <person name="Theobald S."/>
            <person name="Brandl J."/>
            <person name="Frisvad J.C."/>
            <person name="Nielsen K.F."/>
            <person name="Lyhne E.K."/>
            <person name="Kogle M.E."/>
            <person name="Kuo A."/>
            <person name="Riley R."/>
            <person name="Clum A."/>
            <person name="Nolan M."/>
            <person name="Lipzen A."/>
            <person name="Salamov A."/>
            <person name="Henrissat B."/>
            <person name="Wiebenga A."/>
            <person name="De Vries R.P."/>
            <person name="Grigoriev I.V."/>
            <person name="Mortensen U.H."/>
            <person name="Andersen M.R."/>
            <person name="Baker S.E."/>
        </authorList>
    </citation>
    <scope>NUCLEOTIDE SEQUENCE [LARGE SCALE GENOMIC DNA]</scope>
    <source>
        <strain evidence="2">CBS 113365</strain>
    </source>
</reference>